<sequence>LENYAVTLEYPDDTTEVWAQWNSGHTLTVSFISGRVVGGATGLTGVKSTVRSLTEALGLTGSNEAGSMNGRLVGGSTDSTGVVASTVASSPAGNAGSLLGGVAATTDFSTRGTGLGSLIKRDSD</sequence>
<dbReference type="Proteomes" id="UP001465976">
    <property type="component" value="Unassembled WGS sequence"/>
</dbReference>
<proteinExistence type="predicted"/>
<comment type="caution">
    <text evidence="1">The sequence shown here is derived from an EMBL/GenBank/DDBJ whole genome shotgun (WGS) entry which is preliminary data.</text>
</comment>
<evidence type="ECO:0000313" key="2">
    <source>
        <dbReference type="Proteomes" id="UP001465976"/>
    </source>
</evidence>
<gene>
    <name evidence="1" type="ORF">V5O48_007925</name>
</gene>
<reference evidence="1 2" key="1">
    <citation type="submission" date="2024-02" db="EMBL/GenBank/DDBJ databases">
        <title>A draft genome for the cacao thread blight pathogen Marasmius crinis-equi.</title>
        <authorList>
            <person name="Cohen S.P."/>
            <person name="Baruah I.K."/>
            <person name="Amoako-Attah I."/>
            <person name="Bukari Y."/>
            <person name="Meinhardt L.W."/>
            <person name="Bailey B.A."/>
        </authorList>
    </citation>
    <scope>NUCLEOTIDE SEQUENCE [LARGE SCALE GENOMIC DNA]</scope>
    <source>
        <strain evidence="1 2">GH-76</strain>
    </source>
</reference>
<accession>A0ABR3FFF8</accession>
<name>A0ABR3FFF8_9AGAR</name>
<protein>
    <submittedName>
        <fullName evidence="1">Uncharacterized protein</fullName>
    </submittedName>
</protein>
<organism evidence="1 2">
    <name type="scientific">Marasmius crinis-equi</name>
    <dbReference type="NCBI Taxonomy" id="585013"/>
    <lineage>
        <taxon>Eukaryota</taxon>
        <taxon>Fungi</taxon>
        <taxon>Dikarya</taxon>
        <taxon>Basidiomycota</taxon>
        <taxon>Agaricomycotina</taxon>
        <taxon>Agaricomycetes</taxon>
        <taxon>Agaricomycetidae</taxon>
        <taxon>Agaricales</taxon>
        <taxon>Marasmiineae</taxon>
        <taxon>Marasmiaceae</taxon>
        <taxon>Marasmius</taxon>
    </lineage>
</organism>
<evidence type="ECO:0000313" key="1">
    <source>
        <dbReference type="EMBL" id="KAL0574022.1"/>
    </source>
</evidence>
<dbReference type="EMBL" id="JBAHYK010000438">
    <property type="protein sequence ID" value="KAL0574022.1"/>
    <property type="molecule type" value="Genomic_DNA"/>
</dbReference>
<keyword evidence="2" id="KW-1185">Reference proteome</keyword>
<feature type="non-terminal residue" evidence="1">
    <location>
        <position position="1"/>
    </location>
</feature>